<proteinExistence type="predicted"/>
<evidence type="ECO:0000259" key="1">
    <source>
        <dbReference type="Pfam" id="PF19802"/>
    </source>
</evidence>
<dbReference type="EMBL" id="CAFBQU010000001">
    <property type="protein sequence ID" value="CAB5057584.1"/>
    <property type="molecule type" value="Genomic_DNA"/>
</dbReference>
<dbReference type="EMBL" id="CAFBPN010000036">
    <property type="protein sequence ID" value="CAB5020139.1"/>
    <property type="molecule type" value="Genomic_DNA"/>
</dbReference>
<gene>
    <name evidence="2" type="ORF">UFOPK4098_00814</name>
    <name evidence="3" type="ORF">UFOPK4347_00031</name>
</gene>
<organism evidence="3">
    <name type="scientific">freshwater metagenome</name>
    <dbReference type="NCBI Taxonomy" id="449393"/>
    <lineage>
        <taxon>unclassified sequences</taxon>
        <taxon>metagenomes</taxon>
        <taxon>ecological metagenomes</taxon>
    </lineage>
</organism>
<name>A0A6J7TU73_9ZZZZ</name>
<sequence>MSELHDPPTAQQLVESVREWLETDVFPQVEGRLQFHTRVAMNVLAMVERELELGEAQNENYAEGLAAFQCSSEAELAEKIRTGALLSQEDEVEEFVMNSVIQKLRVANPKYLRDE</sequence>
<dbReference type="AlphaFoldDB" id="A0A6J7TU73"/>
<accession>A0A6J7TU73</accession>
<dbReference type="Pfam" id="PF19802">
    <property type="entry name" value="DUF6285"/>
    <property type="match status" value="1"/>
</dbReference>
<evidence type="ECO:0000313" key="2">
    <source>
        <dbReference type="EMBL" id="CAB5020139.1"/>
    </source>
</evidence>
<dbReference type="InterPro" id="IPR046252">
    <property type="entry name" value="DUF6285"/>
</dbReference>
<evidence type="ECO:0000313" key="3">
    <source>
        <dbReference type="EMBL" id="CAB5057584.1"/>
    </source>
</evidence>
<protein>
    <submittedName>
        <fullName evidence="3">Unannotated protein</fullName>
    </submittedName>
</protein>
<reference evidence="3" key="1">
    <citation type="submission" date="2020-05" db="EMBL/GenBank/DDBJ databases">
        <authorList>
            <person name="Chiriac C."/>
            <person name="Salcher M."/>
            <person name="Ghai R."/>
            <person name="Kavagutti S V."/>
        </authorList>
    </citation>
    <scope>NUCLEOTIDE SEQUENCE</scope>
</reference>
<feature type="domain" description="DUF6285" evidence="1">
    <location>
        <begin position="27"/>
        <end position="111"/>
    </location>
</feature>